<accession>A0A1D7QBQ0</accession>
<dbReference type="EMBL" id="CP017141">
    <property type="protein sequence ID" value="AOM75994.1"/>
    <property type="molecule type" value="Genomic_DNA"/>
</dbReference>
<evidence type="ECO:0000313" key="2">
    <source>
        <dbReference type="Proteomes" id="UP000094313"/>
    </source>
</evidence>
<dbReference type="AlphaFoldDB" id="A0A1D7QBQ0"/>
<dbReference type="Proteomes" id="UP000094313">
    <property type="component" value="Chromosome"/>
</dbReference>
<protein>
    <submittedName>
        <fullName evidence="1">Uncharacterized protein</fullName>
    </submittedName>
</protein>
<dbReference type="RefSeq" id="WP_069377690.1">
    <property type="nucleotide sequence ID" value="NZ_CP017141.1"/>
</dbReference>
<gene>
    <name evidence="1" type="ORF">BFS30_01735</name>
</gene>
<organism evidence="1 2">
    <name type="scientific">Pedobacter steynii</name>
    <dbReference type="NCBI Taxonomy" id="430522"/>
    <lineage>
        <taxon>Bacteria</taxon>
        <taxon>Pseudomonadati</taxon>
        <taxon>Bacteroidota</taxon>
        <taxon>Sphingobacteriia</taxon>
        <taxon>Sphingobacteriales</taxon>
        <taxon>Sphingobacteriaceae</taxon>
        <taxon>Pedobacter</taxon>
    </lineage>
</organism>
<reference evidence="1 2" key="1">
    <citation type="submission" date="2016-08" db="EMBL/GenBank/DDBJ databases">
        <authorList>
            <person name="Seilhamer J.J."/>
        </authorList>
    </citation>
    <scope>NUCLEOTIDE SEQUENCE [LARGE SCALE GENOMIC DNA]</scope>
    <source>
        <strain evidence="1 2">DX4</strain>
    </source>
</reference>
<keyword evidence="2" id="KW-1185">Reference proteome</keyword>
<name>A0A1D7QBQ0_9SPHI</name>
<evidence type="ECO:0000313" key="1">
    <source>
        <dbReference type="EMBL" id="AOM75994.1"/>
    </source>
</evidence>
<dbReference type="KEGG" id="psty:BFS30_01735"/>
<proteinExistence type="predicted"/>
<sequence length="139" mass="15147">MADISAITDVYIDEIIQATATYNPALKETQGIKLRELIKRLRDHAEQASLHRFFTYTTSGNGVLTQFSVPHGLPAATTAIVFPNSPDAIGRAMDVNTDPASASDLYAYIEGPNVIIKSRQTVNPFAAGINNLTWSLLVR</sequence>
<dbReference type="OrthoDB" id="773389at2"/>